<protein>
    <submittedName>
        <fullName evidence="1">Uncharacterized protein</fullName>
    </submittedName>
</protein>
<name>A0ACD3ATY2_9AGAR</name>
<gene>
    <name evidence="1" type="ORF">BDN72DRAFT_897710</name>
</gene>
<sequence>MQFLGLLAVLVAGGVIKKPGMKQIRLAILYSLLDFGLYMGLVGFLQTSKASWTQIQELGSACEGYGKILPGFNYAKGAHLPVHISAGDALSIIFARREPVQELNRISRIVARHESAKTYWTKVGIIIGLLLGGILGLVVLGIILVGLFKSFAGKLHLPLGLISLGLMSGTLFYLVEMELTREVMQSLTGTEFLDNQWGFGQVLSLLLWVPFLVQGLWSFLRPLRKASQKKYELLSSKGSE</sequence>
<evidence type="ECO:0000313" key="1">
    <source>
        <dbReference type="EMBL" id="TFK68990.1"/>
    </source>
</evidence>
<evidence type="ECO:0000313" key="2">
    <source>
        <dbReference type="Proteomes" id="UP000308600"/>
    </source>
</evidence>
<reference evidence="1 2" key="1">
    <citation type="journal article" date="2019" name="Nat. Ecol. Evol.">
        <title>Megaphylogeny resolves global patterns of mushroom evolution.</title>
        <authorList>
            <person name="Varga T."/>
            <person name="Krizsan K."/>
            <person name="Foldi C."/>
            <person name="Dima B."/>
            <person name="Sanchez-Garcia M."/>
            <person name="Sanchez-Ramirez S."/>
            <person name="Szollosi G.J."/>
            <person name="Szarkandi J.G."/>
            <person name="Papp V."/>
            <person name="Albert L."/>
            <person name="Andreopoulos W."/>
            <person name="Angelini C."/>
            <person name="Antonin V."/>
            <person name="Barry K.W."/>
            <person name="Bougher N.L."/>
            <person name="Buchanan P."/>
            <person name="Buyck B."/>
            <person name="Bense V."/>
            <person name="Catcheside P."/>
            <person name="Chovatia M."/>
            <person name="Cooper J."/>
            <person name="Damon W."/>
            <person name="Desjardin D."/>
            <person name="Finy P."/>
            <person name="Geml J."/>
            <person name="Haridas S."/>
            <person name="Hughes K."/>
            <person name="Justo A."/>
            <person name="Karasinski D."/>
            <person name="Kautmanova I."/>
            <person name="Kiss B."/>
            <person name="Kocsube S."/>
            <person name="Kotiranta H."/>
            <person name="LaButti K.M."/>
            <person name="Lechner B.E."/>
            <person name="Liimatainen K."/>
            <person name="Lipzen A."/>
            <person name="Lukacs Z."/>
            <person name="Mihaltcheva S."/>
            <person name="Morgado L.N."/>
            <person name="Niskanen T."/>
            <person name="Noordeloos M.E."/>
            <person name="Ohm R.A."/>
            <person name="Ortiz-Santana B."/>
            <person name="Ovrebo C."/>
            <person name="Racz N."/>
            <person name="Riley R."/>
            <person name="Savchenko A."/>
            <person name="Shiryaev A."/>
            <person name="Soop K."/>
            <person name="Spirin V."/>
            <person name="Szebenyi C."/>
            <person name="Tomsovsky M."/>
            <person name="Tulloss R.E."/>
            <person name="Uehling J."/>
            <person name="Grigoriev I.V."/>
            <person name="Vagvolgyi C."/>
            <person name="Papp T."/>
            <person name="Martin F.M."/>
            <person name="Miettinen O."/>
            <person name="Hibbett D.S."/>
            <person name="Nagy L.G."/>
        </authorList>
    </citation>
    <scope>NUCLEOTIDE SEQUENCE [LARGE SCALE GENOMIC DNA]</scope>
    <source>
        <strain evidence="1 2">NL-1719</strain>
    </source>
</reference>
<keyword evidence="2" id="KW-1185">Reference proteome</keyword>
<accession>A0ACD3ATY2</accession>
<dbReference type="Proteomes" id="UP000308600">
    <property type="component" value="Unassembled WGS sequence"/>
</dbReference>
<proteinExistence type="predicted"/>
<dbReference type="EMBL" id="ML208340">
    <property type="protein sequence ID" value="TFK68990.1"/>
    <property type="molecule type" value="Genomic_DNA"/>
</dbReference>
<organism evidence="1 2">
    <name type="scientific">Pluteus cervinus</name>
    <dbReference type="NCBI Taxonomy" id="181527"/>
    <lineage>
        <taxon>Eukaryota</taxon>
        <taxon>Fungi</taxon>
        <taxon>Dikarya</taxon>
        <taxon>Basidiomycota</taxon>
        <taxon>Agaricomycotina</taxon>
        <taxon>Agaricomycetes</taxon>
        <taxon>Agaricomycetidae</taxon>
        <taxon>Agaricales</taxon>
        <taxon>Pluteineae</taxon>
        <taxon>Pluteaceae</taxon>
        <taxon>Pluteus</taxon>
    </lineage>
</organism>